<name>A0A8J2S7R5_9STRA</name>
<keyword evidence="2" id="KW-0472">Membrane</keyword>
<organism evidence="3 4">
    <name type="scientific">Pelagomonas calceolata</name>
    <dbReference type="NCBI Taxonomy" id="35677"/>
    <lineage>
        <taxon>Eukaryota</taxon>
        <taxon>Sar</taxon>
        <taxon>Stramenopiles</taxon>
        <taxon>Ochrophyta</taxon>
        <taxon>Pelagophyceae</taxon>
        <taxon>Pelagomonadales</taxon>
        <taxon>Pelagomonadaceae</taxon>
        <taxon>Pelagomonas</taxon>
    </lineage>
</organism>
<keyword evidence="2" id="KW-1133">Transmembrane helix</keyword>
<dbReference type="AlphaFoldDB" id="A0A8J2S7R5"/>
<evidence type="ECO:0000256" key="1">
    <source>
        <dbReference type="SAM" id="MobiDB-lite"/>
    </source>
</evidence>
<evidence type="ECO:0000313" key="3">
    <source>
        <dbReference type="EMBL" id="CAH0366418.1"/>
    </source>
</evidence>
<reference evidence="3" key="1">
    <citation type="submission" date="2021-11" db="EMBL/GenBank/DDBJ databases">
        <authorList>
            <consortium name="Genoscope - CEA"/>
            <person name="William W."/>
        </authorList>
    </citation>
    <scope>NUCLEOTIDE SEQUENCE</scope>
</reference>
<gene>
    <name evidence="3" type="ORF">PECAL_1P29100</name>
</gene>
<dbReference type="Proteomes" id="UP000789595">
    <property type="component" value="Unassembled WGS sequence"/>
</dbReference>
<feature type="compositionally biased region" description="Low complexity" evidence="1">
    <location>
        <begin position="45"/>
        <end position="60"/>
    </location>
</feature>
<comment type="caution">
    <text evidence="3">The sequence shown here is derived from an EMBL/GenBank/DDBJ whole genome shotgun (WGS) entry which is preliminary data.</text>
</comment>
<evidence type="ECO:0000313" key="4">
    <source>
        <dbReference type="Proteomes" id="UP000789595"/>
    </source>
</evidence>
<feature type="transmembrane region" description="Helical" evidence="2">
    <location>
        <begin position="6"/>
        <end position="23"/>
    </location>
</feature>
<dbReference type="EMBL" id="CAKKNE010000001">
    <property type="protein sequence ID" value="CAH0366418.1"/>
    <property type="molecule type" value="Genomic_DNA"/>
</dbReference>
<keyword evidence="2" id="KW-0812">Transmembrane</keyword>
<keyword evidence="4" id="KW-1185">Reference proteome</keyword>
<evidence type="ECO:0000256" key="2">
    <source>
        <dbReference type="SAM" id="Phobius"/>
    </source>
</evidence>
<protein>
    <submittedName>
        <fullName evidence="3">Uncharacterized protein</fullName>
    </submittedName>
</protein>
<sequence length="222" mass="24680">MRRYLTGLLCCGGAVVYLLFYTLENRGARRLRGASPRALISSSHGNGSSTNPKPNSTTTKVPGATFRYHADDGECDVLLCGMSGVGKSTLLRNIKLGTVEHACYPVPREWDTFEEQLRLHGPFVDNTFKVRHVDTCRKQCSGCGTTRIKMTADLSVLRRHWTDRVLAQYKGGVLYAMRKTMWNCLGQWARSQDVDGYDLTVNVGLDGRYCVRAGGRANKTHA</sequence>
<proteinExistence type="predicted"/>
<accession>A0A8J2S7R5</accession>
<feature type="region of interest" description="Disordered" evidence="1">
    <location>
        <begin position="39"/>
        <end position="61"/>
    </location>
</feature>